<keyword evidence="2" id="KW-0238">DNA-binding</keyword>
<protein>
    <submittedName>
        <fullName evidence="5">MarR family transcriptional regulator</fullName>
    </submittedName>
</protein>
<keyword evidence="1" id="KW-0805">Transcription regulation</keyword>
<dbReference type="AlphaFoldDB" id="A0AAD0KLU4"/>
<name>A0AAD0KLU4_9BACL</name>
<evidence type="ECO:0000256" key="1">
    <source>
        <dbReference type="ARBA" id="ARBA00023015"/>
    </source>
</evidence>
<evidence type="ECO:0000313" key="5">
    <source>
        <dbReference type="EMBL" id="AWV33683.1"/>
    </source>
</evidence>
<sequence length="142" mass="16336">MPNNEDFLQISTMFKSFLKGISQDWNKQDYPLNITQFKTLRTLSKNGPQNVSQIAAALGITSAAITGVTDQLIAEDYVNKERAKDDRRVVHITITQKGEATIKEVQERHQELMESYFKILPDEDIEHLRRIFAVIISDLDKR</sequence>
<evidence type="ECO:0000313" key="6">
    <source>
        <dbReference type="Proteomes" id="UP000249163"/>
    </source>
</evidence>
<reference evidence="5 6" key="1">
    <citation type="submission" date="2017-06" db="EMBL/GenBank/DDBJ databases">
        <title>Complete genome sequence of Paenibacillus odorifer CBA7130.</title>
        <authorList>
            <person name="Nam Y.-D."/>
            <person name="Kang J."/>
            <person name="Chung W.-H."/>
        </authorList>
    </citation>
    <scope>NUCLEOTIDE SEQUENCE [LARGE SCALE GENOMIC DNA]</scope>
    <source>
        <strain evidence="5 6">CBA7130</strain>
    </source>
</reference>
<dbReference type="EMBL" id="CP021965">
    <property type="protein sequence ID" value="AWV33683.1"/>
    <property type="molecule type" value="Genomic_DNA"/>
</dbReference>
<evidence type="ECO:0000259" key="4">
    <source>
        <dbReference type="PROSITE" id="PS50995"/>
    </source>
</evidence>
<dbReference type="PRINTS" id="PR00598">
    <property type="entry name" value="HTHMARR"/>
</dbReference>
<dbReference type="PANTHER" id="PTHR42756">
    <property type="entry name" value="TRANSCRIPTIONAL REGULATOR, MARR"/>
    <property type="match status" value="1"/>
</dbReference>
<dbReference type="PROSITE" id="PS01117">
    <property type="entry name" value="HTH_MARR_1"/>
    <property type="match status" value="1"/>
</dbReference>
<gene>
    <name evidence="5" type="ORF">CD191_14255</name>
</gene>
<dbReference type="Gene3D" id="1.10.10.10">
    <property type="entry name" value="Winged helix-like DNA-binding domain superfamily/Winged helix DNA-binding domain"/>
    <property type="match status" value="1"/>
</dbReference>
<dbReference type="InterPro" id="IPR036388">
    <property type="entry name" value="WH-like_DNA-bd_sf"/>
</dbReference>
<dbReference type="InterPro" id="IPR023187">
    <property type="entry name" value="Tscrpt_reg_MarR-type_CS"/>
</dbReference>
<evidence type="ECO:0000256" key="3">
    <source>
        <dbReference type="ARBA" id="ARBA00023163"/>
    </source>
</evidence>
<dbReference type="GO" id="GO:0003677">
    <property type="term" value="F:DNA binding"/>
    <property type="evidence" value="ECO:0007669"/>
    <property type="project" value="UniProtKB-KW"/>
</dbReference>
<dbReference type="PANTHER" id="PTHR42756:SF1">
    <property type="entry name" value="TRANSCRIPTIONAL REPRESSOR OF EMRAB OPERON"/>
    <property type="match status" value="1"/>
</dbReference>
<dbReference type="GO" id="GO:0003700">
    <property type="term" value="F:DNA-binding transcription factor activity"/>
    <property type="evidence" value="ECO:0007669"/>
    <property type="project" value="InterPro"/>
</dbReference>
<dbReference type="InterPro" id="IPR000835">
    <property type="entry name" value="HTH_MarR-typ"/>
</dbReference>
<dbReference type="InterPro" id="IPR036390">
    <property type="entry name" value="WH_DNA-bd_sf"/>
</dbReference>
<organism evidence="5 6">
    <name type="scientific">Paenibacillus odorifer</name>
    <dbReference type="NCBI Taxonomy" id="189426"/>
    <lineage>
        <taxon>Bacteria</taxon>
        <taxon>Bacillati</taxon>
        <taxon>Bacillota</taxon>
        <taxon>Bacilli</taxon>
        <taxon>Bacillales</taxon>
        <taxon>Paenibacillaceae</taxon>
        <taxon>Paenibacillus</taxon>
    </lineage>
</organism>
<proteinExistence type="predicted"/>
<keyword evidence="3" id="KW-0804">Transcription</keyword>
<dbReference type="Proteomes" id="UP000249163">
    <property type="component" value="Chromosome"/>
</dbReference>
<dbReference type="SMART" id="SM00347">
    <property type="entry name" value="HTH_MARR"/>
    <property type="match status" value="1"/>
</dbReference>
<dbReference type="PROSITE" id="PS50995">
    <property type="entry name" value="HTH_MARR_2"/>
    <property type="match status" value="1"/>
</dbReference>
<feature type="domain" description="HTH marR-type" evidence="4">
    <location>
        <begin position="3"/>
        <end position="137"/>
    </location>
</feature>
<evidence type="ECO:0000256" key="2">
    <source>
        <dbReference type="ARBA" id="ARBA00023125"/>
    </source>
</evidence>
<dbReference type="RefSeq" id="WP_111503997.1">
    <property type="nucleotide sequence ID" value="NZ_CP021965.1"/>
</dbReference>
<dbReference type="Pfam" id="PF01047">
    <property type="entry name" value="MarR"/>
    <property type="match status" value="1"/>
</dbReference>
<accession>A0AAD0KLU4</accession>
<dbReference type="SUPFAM" id="SSF46785">
    <property type="entry name" value="Winged helix' DNA-binding domain"/>
    <property type="match status" value="1"/>
</dbReference>